<keyword evidence="4" id="KW-0547">Nucleotide-binding</keyword>
<evidence type="ECO:0000256" key="4">
    <source>
        <dbReference type="ARBA" id="ARBA00022741"/>
    </source>
</evidence>
<dbReference type="SUPFAM" id="SSF111331">
    <property type="entry name" value="NAD kinase/diacylglycerol kinase-like"/>
    <property type="match status" value="1"/>
</dbReference>
<evidence type="ECO:0000256" key="6">
    <source>
        <dbReference type="ARBA" id="ARBA00022840"/>
    </source>
</evidence>
<keyword evidence="7" id="KW-0444">Lipid biosynthesis</keyword>
<dbReference type="PROSITE" id="PS50146">
    <property type="entry name" value="DAGK"/>
    <property type="match status" value="1"/>
</dbReference>
<keyword evidence="8" id="KW-1208">Phospholipid metabolism</keyword>
<evidence type="ECO:0000313" key="10">
    <source>
        <dbReference type="EMBL" id="MFD1392679.1"/>
    </source>
</evidence>
<dbReference type="InterPro" id="IPR050187">
    <property type="entry name" value="Lipid_Phosphate_FormReg"/>
</dbReference>
<dbReference type="RefSeq" id="WP_125584400.1">
    <property type="nucleotide sequence ID" value="NZ_JBHTMO010000006.1"/>
</dbReference>
<keyword evidence="11" id="KW-1185">Reference proteome</keyword>
<proteinExistence type="inferred from homology"/>
<evidence type="ECO:0000256" key="5">
    <source>
        <dbReference type="ARBA" id="ARBA00022777"/>
    </source>
</evidence>
<accession>A0ABW4B774</accession>
<comment type="caution">
    <text evidence="10">The sequence shown here is derived from an EMBL/GenBank/DDBJ whole genome shotgun (WGS) entry which is preliminary data.</text>
</comment>
<name>A0ABW4B774_9LACO</name>
<dbReference type="Pfam" id="PF19279">
    <property type="entry name" value="YegS_C"/>
    <property type="match status" value="1"/>
</dbReference>
<reference evidence="11" key="1">
    <citation type="journal article" date="2019" name="Int. J. Syst. Evol. Microbiol.">
        <title>The Global Catalogue of Microorganisms (GCM) 10K type strain sequencing project: providing services to taxonomists for standard genome sequencing and annotation.</title>
        <authorList>
            <consortium name="The Broad Institute Genomics Platform"/>
            <consortium name="The Broad Institute Genome Sequencing Center for Infectious Disease"/>
            <person name="Wu L."/>
            <person name="Ma J."/>
        </authorList>
    </citation>
    <scope>NUCLEOTIDE SEQUENCE [LARGE SCALE GENOMIC DNA]</scope>
    <source>
        <strain evidence="11">CCM 8911</strain>
    </source>
</reference>
<keyword evidence="6" id="KW-0067">ATP-binding</keyword>
<dbReference type="EMBL" id="JBHTMO010000006">
    <property type="protein sequence ID" value="MFD1392679.1"/>
    <property type="molecule type" value="Genomic_DNA"/>
</dbReference>
<comment type="cofactor">
    <cofactor evidence="1">
        <name>Mg(2+)</name>
        <dbReference type="ChEBI" id="CHEBI:18420"/>
    </cofactor>
</comment>
<keyword evidence="7" id="KW-0594">Phospholipid biosynthesis</keyword>
<dbReference type="GO" id="GO:0016301">
    <property type="term" value="F:kinase activity"/>
    <property type="evidence" value="ECO:0007669"/>
    <property type="project" value="UniProtKB-KW"/>
</dbReference>
<evidence type="ECO:0000256" key="2">
    <source>
        <dbReference type="ARBA" id="ARBA00005983"/>
    </source>
</evidence>
<gene>
    <name evidence="10" type="ORF">ACFQ3L_03625</name>
</gene>
<protein>
    <submittedName>
        <fullName evidence="10">Diacylglycerol/lipid kinase family protein</fullName>
        <ecNumber evidence="10">2.7.1.-</ecNumber>
    </submittedName>
</protein>
<dbReference type="InterPro" id="IPR016064">
    <property type="entry name" value="NAD/diacylglycerol_kinase_sf"/>
</dbReference>
<comment type="similarity">
    <text evidence="2">Belongs to the diacylglycerol/lipid kinase family.</text>
</comment>
<evidence type="ECO:0000256" key="1">
    <source>
        <dbReference type="ARBA" id="ARBA00001946"/>
    </source>
</evidence>
<sequence length="307" mass="32709">MTTYTLIYNPQAGRKGGTAVAQHIGSRIQAAGSTAILVPTKAPGDATALAYHAQSDVVVAIGGDGTINQVAAGLIKRRQPPHLGIIPQGTVNNLARVLRIPLMPDLALLNLLEGTPSPLDIGIVNDHVMISTLTLGVLANAAVSVSQEDKQRFGPLVYLTRGLRSLSGKQHWPLKLTSAQQTWQQETSFLLVTMTNSVGGFRNFLPQAKPDDGLLHVFVAPRPTLGRVLLMIPYFLTGNFAKLPGMTYFATDRLTVESPTAKLSSRIDGDPSVDLPLKLQVITGKVQVVTKPADPVGHLGVASQRQA</sequence>
<organism evidence="10 11">
    <name type="scientific">Lacticaseibacillus jixianensis</name>
    <dbReference type="NCBI Taxonomy" id="2486012"/>
    <lineage>
        <taxon>Bacteria</taxon>
        <taxon>Bacillati</taxon>
        <taxon>Bacillota</taxon>
        <taxon>Bacilli</taxon>
        <taxon>Lactobacillales</taxon>
        <taxon>Lactobacillaceae</taxon>
        <taxon>Lacticaseibacillus</taxon>
    </lineage>
</organism>
<dbReference type="Gene3D" id="3.40.50.10330">
    <property type="entry name" value="Probable inorganic polyphosphate/atp-NAD kinase, domain 1"/>
    <property type="match status" value="1"/>
</dbReference>
<keyword evidence="7" id="KW-0443">Lipid metabolism</keyword>
<dbReference type="Gene3D" id="2.60.200.40">
    <property type="match status" value="1"/>
</dbReference>
<dbReference type="PANTHER" id="PTHR12358:SF54">
    <property type="entry name" value="SPHINGOSINE KINASE RELATED PROTEIN"/>
    <property type="match status" value="1"/>
</dbReference>
<dbReference type="SMART" id="SM00046">
    <property type="entry name" value="DAGKc"/>
    <property type="match status" value="1"/>
</dbReference>
<keyword evidence="3 10" id="KW-0808">Transferase</keyword>
<evidence type="ECO:0000256" key="3">
    <source>
        <dbReference type="ARBA" id="ARBA00022679"/>
    </source>
</evidence>
<dbReference type="NCBIfam" id="TIGR00147">
    <property type="entry name" value="YegS/Rv2252/BmrU family lipid kinase"/>
    <property type="match status" value="1"/>
</dbReference>
<dbReference type="InterPro" id="IPR045540">
    <property type="entry name" value="YegS/DAGK_C"/>
</dbReference>
<dbReference type="EC" id="2.7.1.-" evidence="10"/>
<keyword evidence="5 10" id="KW-0418">Kinase</keyword>
<dbReference type="InterPro" id="IPR017438">
    <property type="entry name" value="ATP-NAD_kinase_N"/>
</dbReference>
<evidence type="ECO:0000259" key="9">
    <source>
        <dbReference type="PROSITE" id="PS50146"/>
    </source>
</evidence>
<dbReference type="Pfam" id="PF00781">
    <property type="entry name" value="DAGK_cat"/>
    <property type="match status" value="1"/>
</dbReference>
<dbReference type="InterPro" id="IPR005218">
    <property type="entry name" value="Diacylglycerol/lipid_kinase"/>
</dbReference>
<dbReference type="InterPro" id="IPR001206">
    <property type="entry name" value="Diacylglycerol_kinase_cat_dom"/>
</dbReference>
<dbReference type="PANTHER" id="PTHR12358">
    <property type="entry name" value="SPHINGOSINE KINASE"/>
    <property type="match status" value="1"/>
</dbReference>
<evidence type="ECO:0000313" key="11">
    <source>
        <dbReference type="Proteomes" id="UP001597249"/>
    </source>
</evidence>
<dbReference type="Proteomes" id="UP001597249">
    <property type="component" value="Unassembled WGS sequence"/>
</dbReference>
<evidence type="ECO:0000256" key="7">
    <source>
        <dbReference type="ARBA" id="ARBA00023209"/>
    </source>
</evidence>
<feature type="domain" description="DAGKc" evidence="9">
    <location>
        <begin position="1"/>
        <end position="127"/>
    </location>
</feature>
<evidence type="ECO:0000256" key="8">
    <source>
        <dbReference type="ARBA" id="ARBA00023264"/>
    </source>
</evidence>